<dbReference type="GO" id="GO:0003700">
    <property type="term" value="F:DNA-binding transcription factor activity"/>
    <property type="evidence" value="ECO:0007669"/>
    <property type="project" value="InterPro"/>
</dbReference>
<dbReference type="SUPFAM" id="SSF46689">
    <property type="entry name" value="Homeodomain-like"/>
    <property type="match status" value="2"/>
</dbReference>
<dbReference type="InterPro" id="IPR018062">
    <property type="entry name" value="HTH_AraC-typ_CS"/>
</dbReference>
<proteinExistence type="predicted"/>
<evidence type="ECO:0000313" key="6">
    <source>
        <dbReference type="Proteomes" id="UP000595897"/>
    </source>
</evidence>
<evidence type="ECO:0000313" key="5">
    <source>
        <dbReference type="EMBL" id="BCN29171.1"/>
    </source>
</evidence>
<dbReference type="PANTHER" id="PTHR40055">
    <property type="entry name" value="TRANSCRIPTIONAL REGULATOR YGIV-RELATED"/>
    <property type="match status" value="1"/>
</dbReference>
<evidence type="ECO:0000259" key="4">
    <source>
        <dbReference type="PROSITE" id="PS01124"/>
    </source>
</evidence>
<keyword evidence="2" id="KW-0238">DNA-binding</keyword>
<dbReference type="PANTHER" id="PTHR40055:SF1">
    <property type="entry name" value="TRANSCRIPTIONAL REGULATOR YGIV-RELATED"/>
    <property type="match status" value="1"/>
</dbReference>
<dbReference type="InterPro" id="IPR029442">
    <property type="entry name" value="GyrI-like"/>
</dbReference>
<dbReference type="InterPro" id="IPR050908">
    <property type="entry name" value="SmbC-like"/>
</dbReference>
<dbReference type="InterPro" id="IPR010499">
    <property type="entry name" value="AraC_E-bd"/>
</dbReference>
<keyword evidence="6" id="KW-1185">Reference proteome</keyword>
<dbReference type="Gene3D" id="1.10.10.60">
    <property type="entry name" value="Homeodomain-like"/>
    <property type="match status" value="2"/>
</dbReference>
<evidence type="ECO:0000256" key="1">
    <source>
        <dbReference type="ARBA" id="ARBA00023015"/>
    </source>
</evidence>
<dbReference type="Gene3D" id="3.20.80.10">
    <property type="entry name" value="Regulatory factor, effector binding domain"/>
    <property type="match status" value="1"/>
</dbReference>
<dbReference type="InterPro" id="IPR009057">
    <property type="entry name" value="Homeodomain-like_sf"/>
</dbReference>
<dbReference type="SMART" id="SM00342">
    <property type="entry name" value="HTH_ARAC"/>
    <property type="match status" value="1"/>
</dbReference>
<name>A0A7R7EHX1_9FIRM</name>
<evidence type="ECO:0000256" key="2">
    <source>
        <dbReference type="ARBA" id="ARBA00023125"/>
    </source>
</evidence>
<dbReference type="InterPro" id="IPR018060">
    <property type="entry name" value="HTH_AraC"/>
</dbReference>
<accession>A0A7R7EHX1</accession>
<protein>
    <submittedName>
        <fullName evidence="5">AraC family transcriptional regulator</fullName>
    </submittedName>
</protein>
<dbReference type="SUPFAM" id="SSF55136">
    <property type="entry name" value="Probable bacterial effector-binding domain"/>
    <property type="match status" value="1"/>
</dbReference>
<organism evidence="5 6">
    <name type="scientific">Anaeromicropila herbilytica</name>
    <dbReference type="NCBI Taxonomy" id="2785025"/>
    <lineage>
        <taxon>Bacteria</taxon>
        <taxon>Bacillati</taxon>
        <taxon>Bacillota</taxon>
        <taxon>Clostridia</taxon>
        <taxon>Lachnospirales</taxon>
        <taxon>Lachnospiraceae</taxon>
        <taxon>Anaeromicropila</taxon>
    </lineage>
</organism>
<dbReference type="EMBL" id="AP024169">
    <property type="protein sequence ID" value="BCN29171.1"/>
    <property type="molecule type" value="Genomic_DNA"/>
</dbReference>
<dbReference type="Pfam" id="PF12833">
    <property type="entry name" value="HTH_18"/>
    <property type="match status" value="1"/>
</dbReference>
<dbReference type="GO" id="GO:0043565">
    <property type="term" value="F:sequence-specific DNA binding"/>
    <property type="evidence" value="ECO:0007669"/>
    <property type="project" value="InterPro"/>
</dbReference>
<keyword evidence="3" id="KW-0804">Transcription</keyword>
<dbReference type="PROSITE" id="PS00041">
    <property type="entry name" value="HTH_ARAC_FAMILY_1"/>
    <property type="match status" value="1"/>
</dbReference>
<dbReference type="Proteomes" id="UP000595897">
    <property type="component" value="Chromosome"/>
</dbReference>
<dbReference type="AlphaFoldDB" id="A0A7R7EHX1"/>
<dbReference type="PROSITE" id="PS01124">
    <property type="entry name" value="HTH_ARAC_FAMILY_2"/>
    <property type="match status" value="1"/>
</dbReference>
<dbReference type="InterPro" id="IPR011256">
    <property type="entry name" value="Reg_factor_effector_dom_sf"/>
</dbReference>
<dbReference type="KEGG" id="ahb:bsdtb5_04660"/>
<sequence length="277" mass="32475">MLKKELINQSIDYILKHLDDDISVDDVANHFCYSKYYFCRSFKAVTGESVYEFIKRLKLDQSASEMKREKTKSITNIGMDYGYSSSNYSTAFQKHHNISPTEFRKSTEVTGMENPFYPAGLSDFETFDAYNSRISLQEFPDFLVIYERMIGNYIELKDNWFKFLDKYKNYMKADTLMIERFYDDPAITSLNRCLCDICLTTEDTCKLDNVTMLKGGRFAAYRYEGRIEDIFCTVQGIFSVWMPQSGYYMDGRCGLNIYRKIDKENGYVIMDVCIPIK</sequence>
<reference evidence="5 6" key="1">
    <citation type="submission" date="2020-11" db="EMBL/GenBank/DDBJ databases">
        <title>Draft genome sequencing of a Lachnospiraceae strain isolated from anoxic soil subjected to BSD treatment.</title>
        <authorList>
            <person name="Uek A."/>
            <person name="Tonouchi A."/>
        </authorList>
    </citation>
    <scope>NUCLEOTIDE SEQUENCE [LARGE SCALE GENOMIC DNA]</scope>
    <source>
        <strain evidence="5 6">TB5</strain>
    </source>
</reference>
<keyword evidence="1" id="KW-0805">Transcription regulation</keyword>
<dbReference type="RefSeq" id="WP_271714461.1">
    <property type="nucleotide sequence ID" value="NZ_AP024169.1"/>
</dbReference>
<dbReference type="Pfam" id="PF06445">
    <property type="entry name" value="GyrI-like"/>
    <property type="match status" value="1"/>
</dbReference>
<dbReference type="SMART" id="SM00871">
    <property type="entry name" value="AraC_E_bind"/>
    <property type="match status" value="1"/>
</dbReference>
<gene>
    <name evidence="5" type="ORF">bsdtb5_04660</name>
</gene>
<evidence type="ECO:0000256" key="3">
    <source>
        <dbReference type="ARBA" id="ARBA00023163"/>
    </source>
</evidence>
<feature type="domain" description="HTH araC/xylS-type" evidence="4">
    <location>
        <begin position="8"/>
        <end position="106"/>
    </location>
</feature>